<dbReference type="InterPro" id="IPR038404">
    <property type="entry name" value="TRAP_DctP_sf"/>
</dbReference>
<dbReference type="Gene3D" id="3.40.190.170">
    <property type="entry name" value="Bacterial extracellular solute-binding protein, family 7"/>
    <property type="match status" value="1"/>
</dbReference>
<name>A0ABV7L8W3_9PROT</name>
<dbReference type="Pfam" id="PF03480">
    <property type="entry name" value="DctP"/>
    <property type="match status" value="1"/>
</dbReference>
<feature type="chain" id="PRO_5046830848" evidence="2">
    <location>
        <begin position="30"/>
        <end position="335"/>
    </location>
</feature>
<feature type="signal peptide" evidence="2">
    <location>
        <begin position="1"/>
        <end position="29"/>
    </location>
</feature>
<dbReference type="InterPro" id="IPR018389">
    <property type="entry name" value="DctP_fam"/>
</dbReference>
<dbReference type="NCBIfam" id="NF037995">
    <property type="entry name" value="TRAP_S1"/>
    <property type="match status" value="1"/>
</dbReference>
<comment type="caution">
    <text evidence="3">The sequence shown here is derived from an EMBL/GenBank/DDBJ whole genome shotgun (WGS) entry which is preliminary data.</text>
</comment>
<dbReference type="RefSeq" id="WP_379906549.1">
    <property type="nucleotide sequence ID" value="NZ_JBHRTR010000054.1"/>
</dbReference>
<protein>
    <submittedName>
        <fullName evidence="3">TRAP transporter substrate-binding protein</fullName>
    </submittedName>
</protein>
<keyword evidence="1 2" id="KW-0732">Signal</keyword>
<dbReference type="PANTHER" id="PTHR33376">
    <property type="match status" value="1"/>
</dbReference>
<organism evidence="3 4">
    <name type="scientific">Marinibaculum pumilum</name>
    <dbReference type="NCBI Taxonomy" id="1766165"/>
    <lineage>
        <taxon>Bacteria</taxon>
        <taxon>Pseudomonadati</taxon>
        <taxon>Pseudomonadota</taxon>
        <taxon>Alphaproteobacteria</taxon>
        <taxon>Rhodospirillales</taxon>
        <taxon>Rhodospirillaceae</taxon>
        <taxon>Marinibaculum</taxon>
    </lineage>
</organism>
<sequence>MNGLLSRNRLISGALGLAGLAALALPAQAADVELRLAHVAPPTSSFQVAGEAYAKALNELSGGTMEMTIIPGGALGNIPELWAQLRNGALDMYLMDIGGIVANKEARNLFIVFAPYLFKDQDHWRAFIASDQFAGMMGEAETNLGIKYLGYLKDRSPRALSTSKKAVATPDDIKGMKIRTPLVPSITEVFKAWGANPTPVQASELYSAMQSGLVDGQDNGITDVVAAGYTEVQDYFTPLDYLRSGVGIWMSQKAWDGLTPQQQEWAMQAADKAFAEQKPLFEKEEAEALAAAQEKGMEIVEPDTAAFIAASEPVIKGMDGKAWPAGLYDQIHNMK</sequence>
<evidence type="ECO:0000313" key="3">
    <source>
        <dbReference type="EMBL" id="MFC3231082.1"/>
    </source>
</evidence>
<evidence type="ECO:0000256" key="1">
    <source>
        <dbReference type="ARBA" id="ARBA00022729"/>
    </source>
</evidence>
<accession>A0ABV7L8W3</accession>
<dbReference type="Proteomes" id="UP001595528">
    <property type="component" value="Unassembled WGS sequence"/>
</dbReference>
<dbReference type="EMBL" id="JBHRTR010000054">
    <property type="protein sequence ID" value="MFC3231082.1"/>
    <property type="molecule type" value="Genomic_DNA"/>
</dbReference>
<proteinExistence type="predicted"/>
<dbReference type="InterPro" id="IPR006311">
    <property type="entry name" value="TAT_signal"/>
</dbReference>
<evidence type="ECO:0000313" key="4">
    <source>
        <dbReference type="Proteomes" id="UP001595528"/>
    </source>
</evidence>
<reference evidence="4" key="1">
    <citation type="journal article" date="2019" name="Int. J. Syst. Evol. Microbiol.">
        <title>The Global Catalogue of Microorganisms (GCM) 10K type strain sequencing project: providing services to taxonomists for standard genome sequencing and annotation.</title>
        <authorList>
            <consortium name="The Broad Institute Genomics Platform"/>
            <consortium name="The Broad Institute Genome Sequencing Center for Infectious Disease"/>
            <person name="Wu L."/>
            <person name="Ma J."/>
        </authorList>
    </citation>
    <scope>NUCLEOTIDE SEQUENCE [LARGE SCALE GENOMIC DNA]</scope>
    <source>
        <strain evidence="4">KCTC 42964</strain>
    </source>
</reference>
<dbReference type="PANTHER" id="PTHR33376:SF4">
    <property type="entry name" value="SIALIC ACID-BINDING PERIPLASMIC PROTEIN SIAP"/>
    <property type="match status" value="1"/>
</dbReference>
<keyword evidence="4" id="KW-1185">Reference proteome</keyword>
<dbReference type="CDD" id="cd13603">
    <property type="entry name" value="PBP2_TRAP_Siap_TeaA_like"/>
    <property type="match status" value="1"/>
</dbReference>
<gene>
    <name evidence="3" type="ORF">ACFOGJ_27795</name>
</gene>
<evidence type="ECO:0000256" key="2">
    <source>
        <dbReference type="SAM" id="SignalP"/>
    </source>
</evidence>
<dbReference type="PROSITE" id="PS51318">
    <property type="entry name" value="TAT"/>
    <property type="match status" value="1"/>
</dbReference>